<keyword evidence="5" id="KW-1185">Reference proteome</keyword>
<dbReference type="SUPFAM" id="SSF52540">
    <property type="entry name" value="P-loop containing nucleoside triphosphate hydrolases"/>
    <property type="match status" value="1"/>
</dbReference>
<protein>
    <recommendedName>
        <fullName evidence="6">Fungal STAND N-terminal Goodbye domain-containing protein</fullName>
    </recommendedName>
</protein>
<gene>
    <name evidence="4" type="ORF">N7509_008087</name>
</gene>
<dbReference type="InterPro" id="IPR011990">
    <property type="entry name" value="TPR-like_helical_dom_sf"/>
</dbReference>
<dbReference type="EMBL" id="JAPZBU010000008">
    <property type="protein sequence ID" value="KAJ5392597.1"/>
    <property type="molecule type" value="Genomic_DNA"/>
</dbReference>
<dbReference type="Gene3D" id="3.40.50.300">
    <property type="entry name" value="P-loop containing nucleotide triphosphate hydrolases"/>
    <property type="match status" value="1"/>
</dbReference>
<dbReference type="Gene3D" id="1.25.40.10">
    <property type="entry name" value="Tetratricopeptide repeat domain"/>
    <property type="match status" value="1"/>
</dbReference>
<dbReference type="Pfam" id="PF17109">
    <property type="entry name" value="Goodbye"/>
    <property type="match status" value="1"/>
</dbReference>
<organism evidence="4 5">
    <name type="scientific">Penicillium cosmopolitanum</name>
    <dbReference type="NCBI Taxonomy" id="1131564"/>
    <lineage>
        <taxon>Eukaryota</taxon>
        <taxon>Fungi</taxon>
        <taxon>Dikarya</taxon>
        <taxon>Ascomycota</taxon>
        <taxon>Pezizomycotina</taxon>
        <taxon>Eurotiomycetes</taxon>
        <taxon>Eurotiomycetidae</taxon>
        <taxon>Eurotiales</taxon>
        <taxon>Aspergillaceae</taxon>
        <taxon>Penicillium</taxon>
    </lineage>
</organism>
<keyword evidence="1" id="KW-0677">Repeat</keyword>
<dbReference type="Pfam" id="PF24883">
    <property type="entry name" value="NPHP3_N"/>
    <property type="match status" value="1"/>
</dbReference>
<dbReference type="InterPro" id="IPR031350">
    <property type="entry name" value="Goodbye_dom"/>
</dbReference>
<evidence type="ECO:0000256" key="1">
    <source>
        <dbReference type="ARBA" id="ARBA00022737"/>
    </source>
</evidence>
<reference evidence="4" key="1">
    <citation type="submission" date="2022-12" db="EMBL/GenBank/DDBJ databases">
        <authorList>
            <person name="Petersen C."/>
        </authorList>
    </citation>
    <scope>NUCLEOTIDE SEQUENCE</scope>
    <source>
        <strain evidence="4">IBT 29677</strain>
    </source>
</reference>
<dbReference type="SUPFAM" id="SSF48452">
    <property type="entry name" value="TPR-like"/>
    <property type="match status" value="1"/>
</dbReference>
<evidence type="ECO:0008006" key="6">
    <source>
        <dbReference type="Google" id="ProtNLM"/>
    </source>
</evidence>
<comment type="caution">
    <text evidence="4">The sequence shown here is derived from an EMBL/GenBank/DDBJ whole genome shotgun (WGS) entry which is preliminary data.</text>
</comment>
<sequence length="1403" mass="158428">MSADIPDDYNIQEAWNKACQAFAQTAKVDLTKSPTFTVDEVLDQIHQKQQDDDEKHNKYRVAKDAIAKTSKFIMLLGGIAAQGASMVFAPSSLCFNAISYLVDVGAKYKRIFSSLAELFRRISDVLERCKIYMRLPAEAVDIALRKIINEELVCFVDICALSIRVMRGNKILTALKVFAFDSDEGVSGQLGRLASLVERESQMRATLGFESQKISEKVIVETRDGTKKVTASVDKLLTFEKKRDADNVAQRLLSNIDNNLDNPSETMKSIQAIFKRHLNDQVQGSGEWLQEDPLYTAWLNTQSRFSILGVAGDEGFGKSFLFTAIARSLQELCGEGGDEMSCKSAAYSFFDHETKDTSLVKALEALAWQIAKSDMLYRKDLGSVNTVGVNQIGDLCNQLFGKSYKTDSTFFLLLDGVDRIDKQHLKEFVDVLGNWRSKSVEWPRFTLRILLTGRTETVAKIKTELGDGISVLDMASKNRHDMVKFIDDRMNKMDNLSGSSEQVRSLREEVLEALTNQTNGDFVNVGLLLDEISGKQRPGEIREILSRSGEDRSDTIARKIEFLNESLSEEDISDLNDLLTWVLFSFRPLSLEELEAVIFLKSREPSLRPLAEKIRDQYSSVFHIAAARVHFVSDSIADFLRGISGPEKEEDEESLKDTGDVNDSEVRIVRRFLESVCDPKLFDKFGFEDFFQRKLKGKTARVGVNADMAHLTIVSACLEVICAKESPGLDPLLEYAVEYFGDHLESADPSLTLPRHKIALGPQLVKVFTDDEVIERWWILSNNWMRKQWLYVDSYADVVLRWLQDSAVTKNIPEEQRKWIKSLSSKSELEADLLEHVGRFLARRWLQSGADGVAFLFDAAHGYISKIENRKDSSYVRVTADPDVSQIEPSHIMAAVTWAQQRIGIEKLDYEENRNLARTLRDYGKFDEAIEQFKITSTLAKENWFSQIGLAECYGMKSDFAAAIETLEATKQGIESGEIGDPEELEDWLVDINNDLAKWNRELGRGEAALAIYENRLKVYPEDYGTTYNLISLLHKEGKHQNLLELLQSLKDSTDRITGLDLLTRNFHEHYEQDLYNEALFASVKGDQEFDIIFQGYNDAVLAAREQSAQERKAGNTTGEWKAQMCQVDLMTQIALLCTAHGTGYPDRIQCAIDHLLRILAVNEIHDGYIAAKQAVICSQLALICFDKAQEYPDSATEYLKHMEYAATFKGAEDLVCGFYGSHPSRILARYHILQGMLKRLEVSCNLDLLSDDDPLNDWQAYNGLAIHFMFAGQDADALAAWSLITPNGDEENPVPDLSGDDAEEFSNYCDGNCGTYWKYADDFYLCKTCHYVQFDKECLDKLRGGTGEAKICSKHHDTLHVPAYDAAERERIGEGNVKVGEEILTVDNWLQGIRKEWGIKLV</sequence>
<evidence type="ECO:0000259" key="3">
    <source>
        <dbReference type="Pfam" id="PF24883"/>
    </source>
</evidence>
<accession>A0A9W9W0C1</accession>
<feature type="domain" description="Fungal STAND N-terminal Goodbye" evidence="2">
    <location>
        <begin position="15"/>
        <end position="132"/>
    </location>
</feature>
<evidence type="ECO:0000313" key="5">
    <source>
        <dbReference type="Proteomes" id="UP001147747"/>
    </source>
</evidence>
<proteinExistence type="predicted"/>
<dbReference type="PANTHER" id="PTHR10039:SF17">
    <property type="entry name" value="FUNGAL STAND N-TERMINAL GOODBYE DOMAIN-CONTAINING PROTEIN-RELATED"/>
    <property type="match status" value="1"/>
</dbReference>
<dbReference type="InterPro" id="IPR027417">
    <property type="entry name" value="P-loop_NTPase"/>
</dbReference>
<feature type="domain" description="Nephrocystin 3-like N-terminal" evidence="3">
    <location>
        <begin position="284"/>
        <end position="454"/>
    </location>
</feature>
<name>A0A9W9W0C1_9EURO</name>
<dbReference type="OrthoDB" id="2913095at2759"/>
<dbReference type="Proteomes" id="UP001147747">
    <property type="component" value="Unassembled WGS sequence"/>
</dbReference>
<dbReference type="PANTHER" id="PTHR10039">
    <property type="entry name" value="AMELOGENIN"/>
    <property type="match status" value="1"/>
</dbReference>
<dbReference type="RefSeq" id="XP_056488275.1">
    <property type="nucleotide sequence ID" value="XM_056632724.1"/>
</dbReference>
<evidence type="ECO:0000259" key="2">
    <source>
        <dbReference type="Pfam" id="PF17109"/>
    </source>
</evidence>
<dbReference type="GeneID" id="81371704"/>
<reference evidence="4" key="2">
    <citation type="journal article" date="2023" name="IMA Fungus">
        <title>Comparative genomic study of the Penicillium genus elucidates a diverse pangenome and 15 lateral gene transfer events.</title>
        <authorList>
            <person name="Petersen C."/>
            <person name="Sorensen T."/>
            <person name="Nielsen M.R."/>
            <person name="Sondergaard T.E."/>
            <person name="Sorensen J.L."/>
            <person name="Fitzpatrick D.A."/>
            <person name="Frisvad J.C."/>
            <person name="Nielsen K.L."/>
        </authorList>
    </citation>
    <scope>NUCLEOTIDE SEQUENCE</scope>
    <source>
        <strain evidence="4">IBT 29677</strain>
    </source>
</reference>
<evidence type="ECO:0000313" key="4">
    <source>
        <dbReference type="EMBL" id="KAJ5392597.1"/>
    </source>
</evidence>
<dbReference type="InterPro" id="IPR056884">
    <property type="entry name" value="NPHP3-like_N"/>
</dbReference>